<gene>
    <name evidence="5" type="primary">rpsB</name>
    <name evidence="7" type="ORF">A6V39_03085</name>
</gene>
<dbReference type="InterPro" id="IPR018130">
    <property type="entry name" value="Ribosomal_uS2_CS"/>
</dbReference>
<dbReference type="NCBIfam" id="TIGR01011">
    <property type="entry name" value="rpsB_bact"/>
    <property type="match status" value="1"/>
</dbReference>
<dbReference type="STRING" id="432608.A6V39_03085"/>
<dbReference type="EMBL" id="LWUJ01000011">
    <property type="protein sequence ID" value="OAL10431.1"/>
    <property type="molecule type" value="Genomic_DNA"/>
</dbReference>
<evidence type="ECO:0000313" key="7">
    <source>
        <dbReference type="EMBL" id="OAL10431.1"/>
    </source>
</evidence>
<sequence>MVTKETLENCDCHIGLRFRYWNPKMKDFILNKESGRYLFDTDKISWFLGNAYDYILDLVKAGADIMFVGVKNKNTSPIIMEAASRVKALYLTQRWLGGLLTNFKNISSNIKKLNELTDLLENPDLQEGYTKREILHFSKQKEKLEKFYGGIRNLQRLPNLLVVFNPVEDVIAVQEARKMNIPIIAISNTNTDPDNVDFVIPGNNSSTKSVYLIANLLCDAIAQVQGQAQLVAYKDMSEITIPEEYQQHYKFRSGERGTVSFI</sequence>
<dbReference type="Proteomes" id="UP000077623">
    <property type="component" value="Unassembled WGS sequence"/>
</dbReference>
<protein>
    <recommendedName>
        <fullName evidence="4 5">Small ribosomal subunit protein uS2</fullName>
    </recommendedName>
</protein>
<dbReference type="AlphaFoldDB" id="A0A1A9QEJ4"/>
<evidence type="ECO:0000256" key="3">
    <source>
        <dbReference type="ARBA" id="ARBA00023274"/>
    </source>
</evidence>
<comment type="similarity">
    <text evidence="1 5 6">Belongs to the universal ribosomal protein uS2 family.</text>
</comment>
<evidence type="ECO:0000256" key="4">
    <source>
        <dbReference type="ARBA" id="ARBA00035256"/>
    </source>
</evidence>
<dbReference type="CDD" id="cd01425">
    <property type="entry name" value="RPS2"/>
    <property type="match status" value="1"/>
</dbReference>
<dbReference type="PANTHER" id="PTHR12534:SF0">
    <property type="entry name" value="SMALL RIBOSOMAL SUBUNIT PROTEIN US2M"/>
    <property type="match status" value="1"/>
</dbReference>
<evidence type="ECO:0000256" key="2">
    <source>
        <dbReference type="ARBA" id="ARBA00022980"/>
    </source>
</evidence>
<evidence type="ECO:0000256" key="5">
    <source>
        <dbReference type="HAMAP-Rule" id="MF_00291"/>
    </source>
</evidence>
<dbReference type="InterPro" id="IPR001865">
    <property type="entry name" value="Ribosomal_uS2"/>
</dbReference>
<proteinExistence type="inferred from homology"/>
<dbReference type="SUPFAM" id="SSF52313">
    <property type="entry name" value="Ribosomal protein S2"/>
    <property type="match status" value="1"/>
</dbReference>
<comment type="caution">
    <text evidence="7">The sequence shown here is derived from an EMBL/GenBank/DDBJ whole genome shotgun (WGS) entry which is preliminary data.</text>
</comment>
<dbReference type="PRINTS" id="PR00395">
    <property type="entry name" value="RIBOSOMALS2"/>
</dbReference>
<keyword evidence="3 5" id="KW-0687">Ribonucleoprotein</keyword>
<name>A0A1A9QEJ4_9MOLU</name>
<evidence type="ECO:0000256" key="6">
    <source>
        <dbReference type="RuleBase" id="RU003631"/>
    </source>
</evidence>
<evidence type="ECO:0000256" key="1">
    <source>
        <dbReference type="ARBA" id="ARBA00006242"/>
    </source>
</evidence>
<dbReference type="GO" id="GO:0003735">
    <property type="term" value="F:structural constituent of ribosome"/>
    <property type="evidence" value="ECO:0007669"/>
    <property type="project" value="InterPro"/>
</dbReference>
<dbReference type="PROSITE" id="PS00963">
    <property type="entry name" value="RIBOSOMAL_S2_2"/>
    <property type="match status" value="1"/>
</dbReference>
<dbReference type="Gene3D" id="3.40.50.10490">
    <property type="entry name" value="Glucose-6-phosphate isomerase like protein, domain 1"/>
    <property type="match status" value="1"/>
</dbReference>
<accession>A0A1A9QEJ4</accession>
<dbReference type="GO" id="GO:0006412">
    <property type="term" value="P:translation"/>
    <property type="evidence" value="ECO:0007669"/>
    <property type="project" value="UniProtKB-UniRule"/>
</dbReference>
<keyword evidence="8" id="KW-1185">Reference proteome</keyword>
<dbReference type="GO" id="GO:0022627">
    <property type="term" value="C:cytosolic small ribosomal subunit"/>
    <property type="evidence" value="ECO:0007669"/>
    <property type="project" value="TreeGrafter"/>
</dbReference>
<evidence type="ECO:0000313" key="8">
    <source>
        <dbReference type="Proteomes" id="UP000077623"/>
    </source>
</evidence>
<dbReference type="PANTHER" id="PTHR12534">
    <property type="entry name" value="30S RIBOSOMAL PROTEIN S2 PROKARYOTIC AND ORGANELLAR"/>
    <property type="match status" value="1"/>
</dbReference>
<keyword evidence="2 5" id="KW-0689">Ribosomal protein</keyword>
<reference evidence="8" key="1">
    <citation type="submission" date="2016-04" db="EMBL/GenBank/DDBJ databases">
        <authorList>
            <person name="Quiroz-Castaneda R.E."/>
            <person name="Martinez-Ocampo F."/>
        </authorList>
    </citation>
    <scope>NUCLEOTIDE SEQUENCE [LARGE SCALE GENOMIC DNA]</scope>
    <source>
        <strain evidence="8">INIFAP01</strain>
    </source>
</reference>
<dbReference type="HAMAP" id="MF_00291_B">
    <property type="entry name" value="Ribosomal_uS2_B"/>
    <property type="match status" value="1"/>
</dbReference>
<organism evidence="7 8">
    <name type="scientific">Candidatus Mycoplasma haematobovis</name>
    <dbReference type="NCBI Taxonomy" id="432608"/>
    <lineage>
        <taxon>Bacteria</taxon>
        <taxon>Bacillati</taxon>
        <taxon>Mycoplasmatota</taxon>
        <taxon>Mollicutes</taxon>
        <taxon>Mycoplasmataceae</taxon>
        <taxon>Mycoplasma</taxon>
    </lineage>
</organism>
<dbReference type="Gene3D" id="1.10.287.610">
    <property type="entry name" value="Helix hairpin bin"/>
    <property type="match status" value="1"/>
</dbReference>
<dbReference type="InterPro" id="IPR005706">
    <property type="entry name" value="Ribosomal_uS2_bac/mit/plastid"/>
</dbReference>
<dbReference type="InterPro" id="IPR023591">
    <property type="entry name" value="Ribosomal_uS2_flav_dom_sf"/>
</dbReference>
<dbReference type="Pfam" id="PF00318">
    <property type="entry name" value="Ribosomal_S2"/>
    <property type="match status" value="1"/>
</dbReference>